<evidence type="ECO:0000256" key="1">
    <source>
        <dbReference type="ARBA" id="ARBA00023015"/>
    </source>
</evidence>
<dbReference type="InterPro" id="IPR008920">
    <property type="entry name" value="TF_FadR/GntR_C"/>
</dbReference>
<evidence type="ECO:0000313" key="6">
    <source>
        <dbReference type="Proteomes" id="UP000548304"/>
    </source>
</evidence>
<gene>
    <name evidence="5" type="ORF">FHR84_000633</name>
</gene>
<keyword evidence="2 5" id="KW-0238">DNA-binding</keyword>
<evidence type="ECO:0000259" key="4">
    <source>
        <dbReference type="Pfam" id="PF07729"/>
    </source>
</evidence>
<keyword evidence="3" id="KW-0804">Transcription</keyword>
<evidence type="ECO:0000256" key="3">
    <source>
        <dbReference type="ARBA" id="ARBA00023163"/>
    </source>
</evidence>
<accession>A0A852YUS4</accession>
<keyword evidence="1" id="KW-0805">Transcription regulation</keyword>
<protein>
    <submittedName>
        <fullName evidence="5">DNA-binding GntR family transcriptional regulator</fullName>
    </submittedName>
</protein>
<name>A0A852YUS4_9ACTN</name>
<dbReference type="SUPFAM" id="SSF48008">
    <property type="entry name" value="GntR ligand-binding domain-like"/>
    <property type="match status" value="1"/>
</dbReference>
<dbReference type="Proteomes" id="UP000548304">
    <property type="component" value="Unassembled WGS sequence"/>
</dbReference>
<dbReference type="Pfam" id="PF07729">
    <property type="entry name" value="FCD"/>
    <property type="match status" value="1"/>
</dbReference>
<proteinExistence type="predicted"/>
<comment type="caution">
    <text evidence="5">The sequence shown here is derived from an EMBL/GenBank/DDBJ whole genome shotgun (WGS) entry which is preliminary data.</text>
</comment>
<dbReference type="AlphaFoldDB" id="A0A852YUS4"/>
<dbReference type="EMBL" id="JACBYW010000001">
    <property type="protein sequence ID" value="NYH77319.1"/>
    <property type="molecule type" value="Genomic_DNA"/>
</dbReference>
<feature type="domain" description="GntR C-terminal" evidence="4">
    <location>
        <begin position="4"/>
        <end position="88"/>
    </location>
</feature>
<reference evidence="5 6" key="1">
    <citation type="submission" date="2020-07" db="EMBL/GenBank/DDBJ databases">
        <title>Genomic Encyclopedia of Type Strains, Phase III (KMG-III): the genomes of soil and plant-associated and newly described type strains.</title>
        <authorList>
            <person name="Whitman W."/>
        </authorList>
    </citation>
    <scope>NUCLEOTIDE SEQUENCE [LARGE SCALE GENOMIC DNA]</scope>
    <source>
        <strain evidence="5 6">CECT 8576</strain>
    </source>
</reference>
<evidence type="ECO:0000256" key="2">
    <source>
        <dbReference type="ARBA" id="ARBA00023125"/>
    </source>
</evidence>
<evidence type="ECO:0000313" key="5">
    <source>
        <dbReference type="EMBL" id="NYH77319.1"/>
    </source>
</evidence>
<dbReference type="GO" id="GO:0003677">
    <property type="term" value="F:DNA binding"/>
    <property type="evidence" value="ECO:0007669"/>
    <property type="project" value="UniProtKB-KW"/>
</dbReference>
<sequence length="104" mass="11455">MRSAVSGDVWGCSELNKRPHSLVLRVSGQRTAHEVLGRLRGQNVRHQFRLAVHPGRPAVSLPQHLAIVEAIREVDPAAAEQAMREHLRSVIDALPEVDTSRSAV</sequence>
<dbReference type="InterPro" id="IPR011711">
    <property type="entry name" value="GntR_C"/>
</dbReference>
<dbReference type="RefSeq" id="WP_246300103.1">
    <property type="nucleotide sequence ID" value="NZ_JACBYW010000001.1"/>
</dbReference>
<dbReference type="Gene3D" id="1.20.120.530">
    <property type="entry name" value="GntR ligand-binding domain-like"/>
    <property type="match status" value="1"/>
</dbReference>
<organism evidence="5 6">
    <name type="scientific">Actinopolyspora biskrensis</name>
    <dbReference type="NCBI Taxonomy" id="1470178"/>
    <lineage>
        <taxon>Bacteria</taxon>
        <taxon>Bacillati</taxon>
        <taxon>Actinomycetota</taxon>
        <taxon>Actinomycetes</taxon>
        <taxon>Actinopolysporales</taxon>
        <taxon>Actinopolysporaceae</taxon>
        <taxon>Actinopolyspora</taxon>
    </lineage>
</organism>
<keyword evidence="6" id="KW-1185">Reference proteome</keyword>